<evidence type="ECO:0000313" key="1">
    <source>
        <dbReference type="EMBL" id="MBB5326011.1"/>
    </source>
</evidence>
<proteinExistence type="predicted"/>
<keyword evidence="2" id="KW-1185">Reference proteome</keyword>
<reference evidence="1 2" key="1">
    <citation type="submission" date="2020-08" db="EMBL/GenBank/DDBJ databases">
        <title>Genomic Encyclopedia of Type Strains, Phase IV (KMG-IV): sequencing the most valuable type-strain genomes for metagenomic binning, comparative biology and taxonomic classification.</title>
        <authorList>
            <person name="Goeker M."/>
        </authorList>
    </citation>
    <scope>NUCLEOTIDE SEQUENCE [LARGE SCALE GENOMIC DNA]</scope>
    <source>
        <strain evidence="1 2">DSM 16325</strain>
    </source>
</reference>
<dbReference type="AlphaFoldDB" id="A0A7W8IUA0"/>
<protein>
    <submittedName>
        <fullName evidence="1">Uncharacterized protein</fullName>
    </submittedName>
</protein>
<evidence type="ECO:0000313" key="2">
    <source>
        <dbReference type="Proteomes" id="UP000520011"/>
    </source>
</evidence>
<gene>
    <name evidence="1" type="ORF">HNQ34_003129</name>
</gene>
<sequence length="58" mass="6502">MMALFFWKDGRKDEHIAFVGILSADNVSLYCLKSHSGGGTFTFITMRFVLCKALLSLL</sequence>
<name>A0A7W8IUA0_9BACL</name>
<dbReference type="EMBL" id="JACHEP010000026">
    <property type="protein sequence ID" value="MBB5326011.1"/>
    <property type="molecule type" value="Genomic_DNA"/>
</dbReference>
<organism evidence="1 2">
    <name type="scientific">Anoxybacteroides tepidamans</name>
    <dbReference type="NCBI Taxonomy" id="265948"/>
    <lineage>
        <taxon>Bacteria</taxon>
        <taxon>Bacillati</taxon>
        <taxon>Bacillota</taxon>
        <taxon>Bacilli</taxon>
        <taxon>Bacillales</taxon>
        <taxon>Anoxybacillaceae</taxon>
        <taxon>Anoxybacteroides</taxon>
    </lineage>
</organism>
<comment type="caution">
    <text evidence="1">The sequence shown here is derived from an EMBL/GenBank/DDBJ whole genome shotgun (WGS) entry which is preliminary data.</text>
</comment>
<accession>A0A7W8IUA0</accession>
<dbReference type="Proteomes" id="UP000520011">
    <property type="component" value="Unassembled WGS sequence"/>
</dbReference>